<evidence type="ECO:0000256" key="5">
    <source>
        <dbReference type="ARBA" id="ARBA00023040"/>
    </source>
</evidence>
<dbReference type="EMBL" id="JBAMIC010000008">
    <property type="protein sequence ID" value="KAK7103338.1"/>
    <property type="molecule type" value="Genomic_DNA"/>
</dbReference>
<protein>
    <recommendedName>
        <fullName evidence="13">G-protein coupled receptors family 1 profile domain-containing protein</fullName>
    </recommendedName>
</protein>
<gene>
    <name evidence="14" type="ORF">V1264_018257</name>
</gene>
<feature type="region of interest" description="Disordered" evidence="11">
    <location>
        <begin position="561"/>
        <end position="638"/>
    </location>
</feature>
<evidence type="ECO:0000256" key="3">
    <source>
        <dbReference type="ARBA" id="ARBA00022692"/>
    </source>
</evidence>
<evidence type="ECO:0000256" key="8">
    <source>
        <dbReference type="ARBA" id="ARBA00023170"/>
    </source>
</evidence>
<dbReference type="GO" id="GO:0001609">
    <property type="term" value="F:G protein-coupled adenosine receptor activity"/>
    <property type="evidence" value="ECO:0007669"/>
    <property type="project" value="InterPro"/>
</dbReference>
<dbReference type="GO" id="GO:0005886">
    <property type="term" value="C:plasma membrane"/>
    <property type="evidence" value="ECO:0007669"/>
    <property type="project" value="UniProtKB-SubCell"/>
</dbReference>
<dbReference type="PANTHER" id="PTHR24246:SF27">
    <property type="entry name" value="ADENOSINE RECEPTOR, ISOFORM A"/>
    <property type="match status" value="1"/>
</dbReference>
<dbReference type="PANTHER" id="PTHR24246">
    <property type="entry name" value="OLFACTORY RECEPTOR AND ADENOSINE RECEPTOR"/>
    <property type="match status" value="1"/>
</dbReference>
<keyword evidence="8" id="KW-0675">Receptor</keyword>
<keyword evidence="4 12" id="KW-1133">Transmembrane helix</keyword>
<dbReference type="SMART" id="SM01381">
    <property type="entry name" value="7TM_GPCR_Srsx"/>
    <property type="match status" value="1"/>
</dbReference>
<dbReference type="Gene3D" id="1.20.1070.10">
    <property type="entry name" value="Rhodopsin 7-helix transmembrane proteins"/>
    <property type="match status" value="1"/>
</dbReference>
<feature type="transmembrane region" description="Helical" evidence="12">
    <location>
        <begin position="123"/>
        <end position="145"/>
    </location>
</feature>
<evidence type="ECO:0000313" key="14">
    <source>
        <dbReference type="EMBL" id="KAK7103338.1"/>
    </source>
</evidence>
<organism evidence="14 15">
    <name type="scientific">Littorina saxatilis</name>
    <dbReference type="NCBI Taxonomy" id="31220"/>
    <lineage>
        <taxon>Eukaryota</taxon>
        <taxon>Metazoa</taxon>
        <taxon>Spiralia</taxon>
        <taxon>Lophotrochozoa</taxon>
        <taxon>Mollusca</taxon>
        <taxon>Gastropoda</taxon>
        <taxon>Caenogastropoda</taxon>
        <taxon>Littorinimorpha</taxon>
        <taxon>Littorinoidea</taxon>
        <taxon>Littorinidae</taxon>
        <taxon>Littorina</taxon>
    </lineage>
</organism>
<comment type="subcellular location">
    <subcellularLocation>
        <location evidence="1">Cell membrane</location>
        <topology evidence="1">Multi-pass membrane protein</topology>
    </subcellularLocation>
</comment>
<dbReference type="PROSITE" id="PS50262">
    <property type="entry name" value="G_PROTEIN_RECEP_F1_2"/>
    <property type="match status" value="1"/>
</dbReference>
<feature type="transmembrane region" description="Helical" evidence="12">
    <location>
        <begin position="228"/>
        <end position="251"/>
    </location>
</feature>
<name>A0AAN9GBX0_9CAEN</name>
<dbReference type="CDD" id="cd14968">
    <property type="entry name" value="7tmA_Adenosine_R"/>
    <property type="match status" value="1"/>
</dbReference>
<evidence type="ECO:0000256" key="6">
    <source>
        <dbReference type="ARBA" id="ARBA00023136"/>
    </source>
</evidence>
<proteinExistence type="predicted"/>
<dbReference type="PRINTS" id="PR00237">
    <property type="entry name" value="GPCRRHODOPSN"/>
</dbReference>
<feature type="domain" description="G-protein coupled receptors family 1 profile" evidence="13">
    <location>
        <begin position="25"/>
        <end position="280"/>
    </location>
</feature>
<evidence type="ECO:0000256" key="1">
    <source>
        <dbReference type="ARBA" id="ARBA00004651"/>
    </source>
</evidence>
<dbReference type="PROSITE" id="PS00237">
    <property type="entry name" value="G_PROTEIN_RECEP_F1_1"/>
    <property type="match status" value="1"/>
</dbReference>
<reference evidence="14 15" key="1">
    <citation type="submission" date="2024-02" db="EMBL/GenBank/DDBJ databases">
        <title>Chromosome-scale genome assembly of the rough periwinkle Littorina saxatilis.</title>
        <authorList>
            <person name="De Jode A."/>
            <person name="Faria R."/>
            <person name="Formenti G."/>
            <person name="Sims Y."/>
            <person name="Smith T.P."/>
            <person name="Tracey A."/>
            <person name="Wood J.M.D."/>
            <person name="Zagrodzka Z.B."/>
            <person name="Johannesson K."/>
            <person name="Butlin R.K."/>
            <person name="Leder E.H."/>
        </authorList>
    </citation>
    <scope>NUCLEOTIDE SEQUENCE [LARGE SCALE GENOMIC DNA]</scope>
    <source>
        <strain evidence="14">Snail1</strain>
        <tissue evidence="14">Muscle</tissue>
    </source>
</reference>
<evidence type="ECO:0000256" key="10">
    <source>
        <dbReference type="ARBA" id="ARBA00023224"/>
    </source>
</evidence>
<evidence type="ECO:0000256" key="12">
    <source>
        <dbReference type="SAM" id="Phobius"/>
    </source>
</evidence>
<evidence type="ECO:0000259" key="13">
    <source>
        <dbReference type="PROSITE" id="PS50262"/>
    </source>
</evidence>
<keyword evidence="6 12" id="KW-0472">Membrane</keyword>
<evidence type="ECO:0000256" key="9">
    <source>
        <dbReference type="ARBA" id="ARBA00023180"/>
    </source>
</evidence>
<accession>A0AAN9GBX0</accession>
<feature type="compositionally biased region" description="Polar residues" evidence="11">
    <location>
        <begin position="561"/>
        <end position="573"/>
    </location>
</feature>
<keyword evidence="9" id="KW-0325">Glycoprotein</keyword>
<dbReference type="Pfam" id="PF00001">
    <property type="entry name" value="7tm_1"/>
    <property type="match status" value="1"/>
</dbReference>
<sequence length="638" mass="70107">MKTWTTQDYVYVTAECLTGVLAVLGNGLVLMAIYRTRALRTVTNCFIASLAAADMLVGAVIPPAVILPYRGLPHEFYGCVFLNTAVVLITNISILSLLAVAMERFLAISDPFRYQRMLTMKRALLVVALTWVVAIFIGLIPTMGWNLGSDGFDQCSFTDVIDMNYMIYLIFFGVNLPPLFFMLIIYLYIFHIIRKQQSRMVSQMPVLSRDQRRSERQQKREVRGAKGLAYVIILFAVCWMPVHVCNCITLFDMEHAPPLPVLLAAIVLSHANSFINPFLYAFSNSQFKRAMKRIIFCGRVQPIYSTDSEGLAYTRAIRGSTTLPSPIIANGGSTAVNGHALSNSMTIQGAKSSGQGNGVVNEAFNQEPDVSGEVMPEVSVQRQKSLRWSDEPLDDVSLSEDEHTALELLEHIEEEENGPHHVSDQVWVTPSSRSVEFRALSQAPPPSSPSQKRYEVAPSSQHHDEDVNQNFSDQSVSMPALETSGVIHFSDDADCAHDNVVQVELEDVTNDATDDITNDIFTDTADNTNNVKAELTNHAHNNVTNGGSSTVGNERTFQAEQGHTANDSETYPSETEGGSCKLLTEGQHQNGEFPSDLSAGRSELGMESAQGGGASNGQETELESGNEFSSKTIVTVRL</sequence>
<dbReference type="SUPFAM" id="SSF81321">
    <property type="entry name" value="Family A G protein-coupled receptor-like"/>
    <property type="match status" value="1"/>
</dbReference>
<keyword evidence="2" id="KW-1003">Cell membrane</keyword>
<evidence type="ECO:0000256" key="4">
    <source>
        <dbReference type="ARBA" id="ARBA00022989"/>
    </source>
</evidence>
<dbReference type="InterPro" id="IPR001634">
    <property type="entry name" value="Adenosn_rcpt"/>
</dbReference>
<evidence type="ECO:0000256" key="11">
    <source>
        <dbReference type="SAM" id="MobiDB-lite"/>
    </source>
</evidence>
<dbReference type="PRINTS" id="PR00424">
    <property type="entry name" value="ADENOSINER"/>
</dbReference>
<evidence type="ECO:0000256" key="2">
    <source>
        <dbReference type="ARBA" id="ARBA00022475"/>
    </source>
</evidence>
<dbReference type="AlphaFoldDB" id="A0AAN9GBX0"/>
<evidence type="ECO:0000313" key="15">
    <source>
        <dbReference type="Proteomes" id="UP001374579"/>
    </source>
</evidence>
<evidence type="ECO:0000256" key="7">
    <source>
        <dbReference type="ARBA" id="ARBA00023157"/>
    </source>
</evidence>
<feature type="transmembrane region" description="Helical" evidence="12">
    <location>
        <begin position="263"/>
        <end position="283"/>
    </location>
</feature>
<feature type="compositionally biased region" description="Polar residues" evidence="11">
    <location>
        <begin position="626"/>
        <end position="638"/>
    </location>
</feature>
<comment type="caution">
    <text evidence="14">The sequence shown here is derived from an EMBL/GenBank/DDBJ whole genome shotgun (WGS) entry which is preliminary data.</text>
</comment>
<dbReference type="InterPro" id="IPR017452">
    <property type="entry name" value="GPCR_Rhodpsn_7TM"/>
</dbReference>
<feature type="region of interest" description="Disordered" evidence="11">
    <location>
        <begin position="440"/>
        <end position="467"/>
    </location>
</feature>
<feature type="transmembrane region" description="Helical" evidence="12">
    <location>
        <begin position="12"/>
        <end position="34"/>
    </location>
</feature>
<dbReference type="InterPro" id="IPR000276">
    <property type="entry name" value="GPCR_Rhodpsn"/>
</dbReference>
<feature type="transmembrane region" description="Helical" evidence="12">
    <location>
        <begin position="81"/>
        <end position="102"/>
    </location>
</feature>
<feature type="transmembrane region" description="Helical" evidence="12">
    <location>
        <begin position="46"/>
        <end position="69"/>
    </location>
</feature>
<keyword evidence="3 12" id="KW-0812">Transmembrane</keyword>
<keyword evidence="15" id="KW-1185">Reference proteome</keyword>
<feature type="transmembrane region" description="Helical" evidence="12">
    <location>
        <begin position="165"/>
        <end position="190"/>
    </location>
</feature>
<keyword evidence="10" id="KW-0807">Transducer</keyword>
<keyword evidence="7" id="KW-1015">Disulfide bond</keyword>
<dbReference type="Proteomes" id="UP001374579">
    <property type="component" value="Unassembled WGS sequence"/>
</dbReference>
<keyword evidence="5" id="KW-0297">G-protein coupled receptor</keyword>